<feature type="region of interest" description="Disordered" evidence="1">
    <location>
        <begin position="1"/>
        <end position="26"/>
    </location>
</feature>
<accession>A0A803LKS0</accession>
<dbReference type="Proteomes" id="UP000596660">
    <property type="component" value="Unplaced"/>
</dbReference>
<dbReference type="AlphaFoldDB" id="A0A803LKS0"/>
<dbReference type="GeneID" id="110724880"/>
<dbReference type="OrthoDB" id="1918304at2759"/>
<reference evidence="3" key="2">
    <citation type="submission" date="2021-03" db="UniProtKB">
        <authorList>
            <consortium name="EnsemblPlants"/>
        </authorList>
    </citation>
    <scope>IDENTIFICATION</scope>
</reference>
<dbReference type="Pfam" id="PF07716">
    <property type="entry name" value="bZIP_2"/>
    <property type="match status" value="1"/>
</dbReference>
<sequence>MDDGEVEPSDSSLLQNSSTCKNNDISLPGGSASVDSLFDELLKHTRTCTHTHTCNPPGPDAEHTHTCYHTHTQVFSSEDDTKTRCETSSLKARRPLGNREAVRKYREKKKAHTAYLEEEVRKLRVLNQHLVRKLQGQAALEAEVLRLRALLVDLRGKIDTETFLFQNHCSSNTDIISFKEGDYVFQPTSSKANRLQCQTQVPCFLQQENQSISMVDGQGGNKAVFSWQESCQPVILDCHGTENGMVGTSDHQLENMDTNHTIGSAKNQSQ</sequence>
<dbReference type="Gene3D" id="1.20.5.170">
    <property type="match status" value="1"/>
</dbReference>
<evidence type="ECO:0000313" key="3">
    <source>
        <dbReference type="EnsemblPlants" id="AUR62014567-RA:cds"/>
    </source>
</evidence>
<proteinExistence type="predicted"/>
<evidence type="ECO:0000313" key="4">
    <source>
        <dbReference type="Proteomes" id="UP000596660"/>
    </source>
</evidence>
<dbReference type="GO" id="GO:0000981">
    <property type="term" value="F:DNA-binding transcription factor activity, RNA polymerase II-specific"/>
    <property type="evidence" value="ECO:0007669"/>
    <property type="project" value="TreeGrafter"/>
</dbReference>
<dbReference type="CDD" id="cd14686">
    <property type="entry name" value="bZIP"/>
    <property type="match status" value="1"/>
</dbReference>
<reference evidence="3" key="1">
    <citation type="journal article" date="2017" name="Nature">
        <title>The genome of Chenopodium quinoa.</title>
        <authorList>
            <person name="Jarvis D.E."/>
            <person name="Ho Y.S."/>
            <person name="Lightfoot D.J."/>
            <person name="Schmoeckel S.M."/>
            <person name="Li B."/>
            <person name="Borm T.J.A."/>
            <person name="Ohyanagi H."/>
            <person name="Mineta K."/>
            <person name="Michell C.T."/>
            <person name="Saber N."/>
            <person name="Kharbatia N.M."/>
            <person name="Rupper R.R."/>
            <person name="Sharp A.R."/>
            <person name="Dally N."/>
            <person name="Boughton B.A."/>
            <person name="Woo Y.H."/>
            <person name="Gao G."/>
            <person name="Schijlen E.G.W.M."/>
            <person name="Guo X."/>
            <person name="Momin A.A."/>
            <person name="Negrao S."/>
            <person name="Al-Babili S."/>
            <person name="Gehring C."/>
            <person name="Roessner U."/>
            <person name="Jung C."/>
            <person name="Murphy K."/>
            <person name="Arold S.T."/>
            <person name="Gojobori T."/>
            <person name="van der Linden C.G."/>
            <person name="van Loo E.N."/>
            <person name="Jellen E.N."/>
            <person name="Maughan P.J."/>
            <person name="Tester M."/>
        </authorList>
    </citation>
    <scope>NUCLEOTIDE SEQUENCE [LARGE SCALE GENOMIC DNA]</scope>
    <source>
        <strain evidence="3">cv. PI 614886</strain>
    </source>
</reference>
<dbReference type="InterPro" id="IPR031106">
    <property type="entry name" value="C/EBP"/>
</dbReference>
<feature type="domain" description="BZIP" evidence="2">
    <location>
        <begin position="86"/>
        <end position="153"/>
    </location>
</feature>
<dbReference type="OMA" id="DCQANPN"/>
<dbReference type="KEGG" id="cqi:110724880"/>
<dbReference type="SMART" id="SM00338">
    <property type="entry name" value="BRLZ"/>
    <property type="match status" value="1"/>
</dbReference>
<gene>
    <name evidence="3" type="primary">LOC110724880</name>
</gene>
<organism evidence="3 4">
    <name type="scientific">Chenopodium quinoa</name>
    <name type="common">Quinoa</name>
    <dbReference type="NCBI Taxonomy" id="63459"/>
    <lineage>
        <taxon>Eukaryota</taxon>
        <taxon>Viridiplantae</taxon>
        <taxon>Streptophyta</taxon>
        <taxon>Embryophyta</taxon>
        <taxon>Tracheophyta</taxon>
        <taxon>Spermatophyta</taxon>
        <taxon>Magnoliopsida</taxon>
        <taxon>eudicotyledons</taxon>
        <taxon>Gunneridae</taxon>
        <taxon>Pentapetalae</taxon>
        <taxon>Caryophyllales</taxon>
        <taxon>Chenopodiaceae</taxon>
        <taxon>Chenopodioideae</taxon>
        <taxon>Atripliceae</taxon>
        <taxon>Chenopodium</taxon>
    </lineage>
</organism>
<name>A0A803LKS0_CHEQI</name>
<dbReference type="InterPro" id="IPR046347">
    <property type="entry name" value="bZIP_sf"/>
</dbReference>
<feature type="compositionally biased region" description="Polar residues" evidence="1">
    <location>
        <begin position="9"/>
        <end position="25"/>
    </location>
</feature>
<protein>
    <recommendedName>
        <fullName evidence="2">BZIP domain-containing protein</fullName>
    </recommendedName>
</protein>
<dbReference type="GO" id="GO:0006351">
    <property type="term" value="P:DNA-templated transcription"/>
    <property type="evidence" value="ECO:0007669"/>
    <property type="project" value="InterPro"/>
</dbReference>
<evidence type="ECO:0000256" key="1">
    <source>
        <dbReference type="SAM" id="MobiDB-lite"/>
    </source>
</evidence>
<dbReference type="Gramene" id="AUR62014567-RA">
    <property type="protein sequence ID" value="AUR62014567-RA:cds"/>
    <property type="gene ID" value="AUR62014567"/>
</dbReference>
<evidence type="ECO:0000259" key="2">
    <source>
        <dbReference type="SMART" id="SM00338"/>
    </source>
</evidence>
<keyword evidence="4" id="KW-1185">Reference proteome</keyword>
<dbReference type="SUPFAM" id="SSF57959">
    <property type="entry name" value="Leucine zipper domain"/>
    <property type="match status" value="1"/>
</dbReference>
<dbReference type="InterPro" id="IPR004827">
    <property type="entry name" value="bZIP"/>
</dbReference>
<dbReference type="EnsemblPlants" id="AUR62014567-RA">
    <property type="protein sequence ID" value="AUR62014567-RA:cds"/>
    <property type="gene ID" value="AUR62014567"/>
</dbReference>
<dbReference type="RefSeq" id="XP_021760067.1">
    <property type="nucleotide sequence ID" value="XM_021904375.1"/>
</dbReference>
<dbReference type="PANTHER" id="PTHR23334:SF20">
    <property type="entry name" value="BASIC LEUCINE ZIPPER 24"/>
    <property type="match status" value="1"/>
</dbReference>
<dbReference type="GO" id="GO:0000978">
    <property type="term" value="F:RNA polymerase II cis-regulatory region sequence-specific DNA binding"/>
    <property type="evidence" value="ECO:0007669"/>
    <property type="project" value="TreeGrafter"/>
</dbReference>
<dbReference type="PANTHER" id="PTHR23334">
    <property type="entry name" value="CCAAT/ENHANCER BINDING PROTEIN"/>
    <property type="match status" value="1"/>
</dbReference>